<dbReference type="PANTHER" id="PTHR30469:SF15">
    <property type="entry name" value="HLYD FAMILY OF SECRETION PROTEINS"/>
    <property type="match status" value="1"/>
</dbReference>
<evidence type="ECO:0000256" key="1">
    <source>
        <dbReference type="SAM" id="Coils"/>
    </source>
</evidence>
<proteinExistence type="predicted"/>
<evidence type="ECO:0000313" key="4">
    <source>
        <dbReference type="Proteomes" id="UP000322214"/>
    </source>
</evidence>
<evidence type="ECO:0000256" key="2">
    <source>
        <dbReference type="SAM" id="SignalP"/>
    </source>
</evidence>
<keyword evidence="1" id="KW-0175">Coiled coil</keyword>
<dbReference type="GO" id="GO:0015562">
    <property type="term" value="F:efflux transmembrane transporter activity"/>
    <property type="evidence" value="ECO:0007669"/>
    <property type="project" value="TreeGrafter"/>
</dbReference>
<feature type="signal peptide" evidence="2">
    <location>
        <begin position="1"/>
        <end position="25"/>
    </location>
</feature>
<reference evidence="3 4" key="1">
    <citation type="submission" date="2019-08" db="EMBL/GenBank/DDBJ databases">
        <title>Deep-cultivation of Planctomycetes and their phenomic and genomic characterization uncovers novel biology.</title>
        <authorList>
            <person name="Wiegand S."/>
            <person name="Jogler M."/>
            <person name="Boedeker C."/>
            <person name="Pinto D."/>
            <person name="Vollmers J."/>
            <person name="Rivas-Marin E."/>
            <person name="Kohn T."/>
            <person name="Peeters S.H."/>
            <person name="Heuer A."/>
            <person name="Rast P."/>
            <person name="Oberbeckmann S."/>
            <person name="Bunk B."/>
            <person name="Jeske O."/>
            <person name="Meyerdierks A."/>
            <person name="Storesund J.E."/>
            <person name="Kallscheuer N."/>
            <person name="Luecker S."/>
            <person name="Lage O.M."/>
            <person name="Pohl T."/>
            <person name="Merkel B.J."/>
            <person name="Hornburger P."/>
            <person name="Mueller R.-W."/>
            <person name="Bruemmer F."/>
            <person name="Labrenz M."/>
            <person name="Spormann A.M."/>
            <person name="Op den Camp H."/>
            <person name="Overmann J."/>
            <person name="Amann R."/>
            <person name="Jetten M.S.M."/>
            <person name="Mascher T."/>
            <person name="Medema M.H."/>
            <person name="Devos D.P."/>
            <person name="Kaster A.-K."/>
            <person name="Ovreas L."/>
            <person name="Rohde M."/>
            <person name="Galperin M.Y."/>
            <person name="Jogler C."/>
        </authorList>
    </citation>
    <scope>NUCLEOTIDE SEQUENCE [LARGE SCALE GENOMIC DNA]</scope>
    <source>
        <strain evidence="3 4">FC18</strain>
    </source>
</reference>
<dbReference type="Gene3D" id="1.10.287.470">
    <property type="entry name" value="Helix hairpin bin"/>
    <property type="match status" value="1"/>
</dbReference>
<sequence length="294" mass="32538" precursor="true">MLHLKTWTPMCIFFVIVNLYSAASAQIENHTGSITKSFTEPIEQSIAASAETGIVTFAAVNEGDRVNVGNVLASINYKVLEQSLKIAKARAESTARLDAATSQMEMIKSQLNALEDLVSGGHTNKFEVEQKKAAHENAYAEYRAAQDELKLNQLEVHRIEAQIEDRIIKSPIDGFVTEIHKQLGENVSNNEPQYATIVRVDKLKVRFYQDVEALGGLRKGDIVTILIGRSRSRKEATITYVSPIIDPDSGLGRVDVTIDNRDFGIKSGVICFWNEASDASQAARQSDDMPLLQR</sequence>
<organism evidence="3 4">
    <name type="scientific">Mariniblastus fucicola</name>
    <dbReference type="NCBI Taxonomy" id="980251"/>
    <lineage>
        <taxon>Bacteria</taxon>
        <taxon>Pseudomonadati</taxon>
        <taxon>Planctomycetota</taxon>
        <taxon>Planctomycetia</taxon>
        <taxon>Pirellulales</taxon>
        <taxon>Pirellulaceae</taxon>
        <taxon>Mariniblastus</taxon>
    </lineage>
</organism>
<dbReference type="RefSeq" id="WP_075084551.1">
    <property type="nucleotide sequence ID" value="NZ_CP042912.1"/>
</dbReference>
<feature type="chain" id="PRO_5022781209" evidence="2">
    <location>
        <begin position="26"/>
        <end position="294"/>
    </location>
</feature>
<dbReference type="AlphaFoldDB" id="A0A5B9PJA9"/>
<protein>
    <submittedName>
        <fullName evidence="3">Putative efflux pump membrane fusion protein</fullName>
    </submittedName>
</protein>
<keyword evidence="4" id="KW-1185">Reference proteome</keyword>
<dbReference type="EMBL" id="CP042912">
    <property type="protein sequence ID" value="QEG22771.1"/>
    <property type="molecule type" value="Genomic_DNA"/>
</dbReference>
<dbReference type="STRING" id="980251.GCA_001642875_02124"/>
<dbReference type="OrthoDB" id="268285at2"/>
<name>A0A5B9PJA9_9BACT</name>
<feature type="coiled-coil region" evidence="1">
    <location>
        <begin position="97"/>
        <end position="162"/>
    </location>
</feature>
<dbReference type="Gene3D" id="2.40.30.170">
    <property type="match status" value="1"/>
</dbReference>
<dbReference type="Gene3D" id="2.40.50.100">
    <property type="match status" value="1"/>
</dbReference>
<dbReference type="KEGG" id="mff:MFFC18_26540"/>
<dbReference type="PANTHER" id="PTHR30469">
    <property type="entry name" value="MULTIDRUG RESISTANCE PROTEIN MDTA"/>
    <property type="match status" value="1"/>
</dbReference>
<keyword evidence="2" id="KW-0732">Signal</keyword>
<evidence type="ECO:0000313" key="3">
    <source>
        <dbReference type="EMBL" id="QEG22771.1"/>
    </source>
</evidence>
<gene>
    <name evidence="3" type="ORF">MFFC18_26540</name>
</gene>
<dbReference type="GO" id="GO:1990281">
    <property type="term" value="C:efflux pump complex"/>
    <property type="evidence" value="ECO:0007669"/>
    <property type="project" value="TreeGrafter"/>
</dbReference>
<dbReference type="SUPFAM" id="SSF111369">
    <property type="entry name" value="HlyD-like secretion proteins"/>
    <property type="match status" value="1"/>
</dbReference>
<dbReference type="Proteomes" id="UP000322214">
    <property type="component" value="Chromosome"/>
</dbReference>
<accession>A0A5B9PJA9</accession>